<dbReference type="Gene3D" id="3.20.20.10">
    <property type="entry name" value="Alanine racemase"/>
    <property type="match status" value="1"/>
</dbReference>
<dbReference type="InterPro" id="IPR022643">
    <property type="entry name" value="De-COase2_C"/>
</dbReference>
<accession>A0A840HZL2</accession>
<dbReference type="InterPro" id="IPR022644">
    <property type="entry name" value="De-COase2_N"/>
</dbReference>
<sequence length="387" mass="41534">MARYDSARQLAAHKPDTPVFCIRPHAVTRAARWFADGFPGKTYYAVKANPEGWALDAVRAGGVSRFDVASIVEIRDVAARFEGAELAFMHPIKAEAAIAEAYADHGVRIFSLDSEAELQKIVRATGGAKDLTLCVRLAVPSDGAHIPLNAKFGAHVLDAPSLLQATRQVAQRTGLAFHVGSQSMSPAATARAMELAQDAVVRAGVILDVVDVGGGFPAAYPGMTPPPLRAYVEEAAERFEPFLSAVNSELWCEPGRALVAEGASLVLKVEARRGNALYLNDGTYGALYDAGALGWRYPVRSLSRAGDSAEFTFYGPTCDDADRMEGPFVLPADTAPGDYVEIGQLGAYGRCMATRFNGYGDYMEAVCTDDPFGTIYQEDTKVRRAVQ</sequence>
<dbReference type="SUPFAM" id="SSF51419">
    <property type="entry name" value="PLP-binding barrel"/>
    <property type="match status" value="1"/>
</dbReference>
<dbReference type="InterPro" id="IPR000183">
    <property type="entry name" value="Orn/DAP/Arg_de-COase"/>
</dbReference>
<keyword evidence="10" id="KW-1185">Reference proteome</keyword>
<gene>
    <name evidence="9" type="ORF">GGQ59_000357</name>
</gene>
<comment type="caution">
    <text evidence="9">The sequence shown here is derived from an EMBL/GenBank/DDBJ whole genome shotgun (WGS) entry which is preliminary data.</text>
</comment>
<evidence type="ECO:0000256" key="2">
    <source>
        <dbReference type="ARBA" id="ARBA00008872"/>
    </source>
</evidence>
<evidence type="ECO:0000256" key="6">
    <source>
        <dbReference type="RuleBase" id="RU003737"/>
    </source>
</evidence>
<dbReference type="InterPro" id="IPR022657">
    <property type="entry name" value="De-COase2_CS"/>
</dbReference>
<evidence type="ECO:0000313" key="9">
    <source>
        <dbReference type="EMBL" id="MBB4657857.1"/>
    </source>
</evidence>
<organism evidence="9 10">
    <name type="scientific">Parvularcula dongshanensis</name>
    <dbReference type="NCBI Taxonomy" id="1173995"/>
    <lineage>
        <taxon>Bacteria</taxon>
        <taxon>Pseudomonadati</taxon>
        <taxon>Pseudomonadota</taxon>
        <taxon>Alphaproteobacteria</taxon>
        <taxon>Parvularculales</taxon>
        <taxon>Parvularculaceae</taxon>
        <taxon>Parvularcula</taxon>
    </lineage>
</organism>
<dbReference type="PANTHER" id="PTHR11482">
    <property type="entry name" value="ARGININE/DIAMINOPIMELATE/ORNITHINE DECARBOXYLASE"/>
    <property type="match status" value="1"/>
</dbReference>
<evidence type="ECO:0000313" key="10">
    <source>
        <dbReference type="Proteomes" id="UP000563524"/>
    </source>
</evidence>
<dbReference type="GO" id="GO:0005737">
    <property type="term" value="C:cytoplasm"/>
    <property type="evidence" value="ECO:0007669"/>
    <property type="project" value="TreeGrafter"/>
</dbReference>
<evidence type="ECO:0000256" key="4">
    <source>
        <dbReference type="ARBA" id="ARBA00023239"/>
    </source>
</evidence>
<protein>
    <submittedName>
        <fullName evidence="9">Ornithine decarboxylase</fullName>
        <ecNumber evidence="9">4.1.1.17</ecNumber>
    </submittedName>
</protein>
<comment type="similarity">
    <text evidence="2 6">Belongs to the Orn/Lys/Arg decarboxylase class-II family.</text>
</comment>
<dbReference type="PROSITE" id="PS00879">
    <property type="entry name" value="ODR_DC_2_2"/>
    <property type="match status" value="1"/>
</dbReference>
<keyword evidence="3 5" id="KW-0663">Pyridoxal phosphate</keyword>
<feature type="domain" description="Orn/DAP/Arg decarboxylase 2 C-terminal" evidence="7">
    <location>
        <begin position="263"/>
        <end position="345"/>
    </location>
</feature>
<dbReference type="PRINTS" id="PR01179">
    <property type="entry name" value="ODADCRBXLASE"/>
</dbReference>
<dbReference type="RefSeq" id="WP_183815274.1">
    <property type="nucleotide sequence ID" value="NZ_JACHOB010000001.1"/>
</dbReference>
<feature type="domain" description="Orn/DAP/Arg decarboxylase 2 N-terminal" evidence="8">
    <location>
        <begin position="29"/>
        <end position="260"/>
    </location>
</feature>
<dbReference type="GO" id="GO:0033387">
    <property type="term" value="P:putrescine biosynthetic process from arginine, via ornithine"/>
    <property type="evidence" value="ECO:0007669"/>
    <property type="project" value="TreeGrafter"/>
</dbReference>
<comment type="cofactor">
    <cofactor evidence="1 5">
        <name>pyridoxal 5'-phosphate</name>
        <dbReference type="ChEBI" id="CHEBI:597326"/>
    </cofactor>
</comment>
<dbReference type="Pfam" id="PF00278">
    <property type="entry name" value="Orn_DAP_Arg_deC"/>
    <property type="match status" value="1"/>
</dbReference>
<dbReference type="GO" id="GO:0004586">
    <property type="term" value="F:ornithine decarboxylase activity"/>
    <property type="evidence" value="ECO:0007669"/>
    <property type="project" value="UniProtKB-EC"/>
</dbReference>
<name>A0A840HZL2_9PROT</name>
<feature type="modified residue" description="N6-(pyridoxal phosphate)lysine" evidence="5">
    <location>
        <position position="47"/>
    </location>
</feature>
<dbReference type="EMBL" id="JACHOB010000001">
    <property type="protein sequence ID" value="MBB4657857.1"/>
    <property type="molecule type" value="Genomic_DNA"/>
</dbReference>
<reference evidence="9 10" key="1">
    <citation type="submission" date="2020-08" db="EMBL/GenBank/DDBJ databases">
        <title>Genomic Encyclopedia of Type Strains, Phase IV (KMG-IV): sequencing the most valuable type-strain genomes for metagenomic binning, comparative biology and taxonomic classification.</title>
        <authorList>
            <person name="Goeker M."/>
        </authorList>
    </citation>
    <scope>NUCLEOTIDE SEQUENCE [LARGE SCALE GENOMIC DNA]</scope>
    <source>
        <strain evidence="9 10">DSM 102850</strain>
    </source>
</reference>
<dbReference type="InterPro" id="IPR002433">
    <property type="entry name" value="Orn_de-COase"/>
</dbReference>
<proteinExistence type="inferred from homology"/>
<evidence type="ECO:0000256" key="5">
    <source>
        <dbReference type="PIRSR" id="PIRSR600183-50"/>
    </source>
</evidence>
<dbReference type="Proteomes" id="UP000563524">
    <property type="component" value="Unassembled WGS sequence"/>
</dbReference>
<dbReference type="InterPro" id="IPR009006">
    <property type="entry name" value="Ala_racemase/Decarboxylase_C"/>
</dbReference>
<dbReference type="SUPFAM" id="SSF50621">
    <property type="entry name" value="Alanine racemase C-terminal domain-like"/>
    <property type="match status" value="1"/>
</dbReference>
<evidence type="ECO:0000259" key="7">
    <source>
        <dbReference type="Pfam" id="PF00278"/>
    </source>
</evidence>
<dbReference type="PANTHER" id="PTHR11482:SF6">
    <property type="entry name" value="ORNITHINE DECARBOXYLASE 1-RELATED"/>
    <property type="match status" value="1"/>
</dbReference>
<dbReference type="Gene3D" id="2.40.37.10">
    <property type="entry name" value="Lyase, Ornithine Decarboxylase, Chain A, domain 1"/>
    <property type="match status" value="1"/>
</dbReference>
<evidence type="ECO:0000256" key="1">
    <source>
        <dbReference type="ARBA" id="ARBA00001933"/>
    </source>
</evidence>
<keyword evidence="4 9" id="KW-0456">Lyase</keyword>
<dbReference type="InterPro" id="IPR029066">
    <property type="entry name" value="PLP-binding_barrel"/>
</dbReference>
<dbReference type="EC" id="4.1.1.17" evidence="9"/>
<evidence type="ECO:0000256" key="3">
    <source>
        <dbReference type="ARBA" id="ARBA00022898"/>
    </source>
</evidence>
<dbReference type="AlphaFoldDB" id="A0A840HZL2"/>
<feature type="active site" description="Proton donor" evidence="5">
    <location>
        <position position="318"/>
    </location>
</feature>
<evidence type="ECO:0000259" key="8">
    <source>
        <dbReference type="Pfam" id="PF02784"/>
    </source>
</evidence>
<dbReference type="Pfam" id="PF02784">
    <property type="entry name" value="Orn_Arg_deC_N"/>
    <property type="match status" value="1"/>
</dbReference>